<protein>
    <recommendedName>
        <fullName evidence="1">DUF1972 domain-containing protein</fullName>
    </recommendedName>
</protein>
<organism evidence="2 3">
    <name type="scientific">Pseudolysinimonas kribbensis</name>
    <dbReference type="NCBI Taxonomy" id="433641"/>
    <lineage>
        <taxon>Bacteria</taxon>
        <taxon>Bacillati</taxon>
        <taxon>Actinomycetota</taxon>
        <taxon>Actinomycetes</taxon>
        <taxon>Micrococcales</taxon>
        <taxon>Microbacteriaceae</taxon>
        <taxon>Pseudolysinimonas</taxon>
    </lineage>
</organism>
<dbReference type="InterPro" id="IPR015393">
    <property type="entry name" value="DUF1972"/>
</dbReference>
<gene>
    <name evidence="2" type="ORF">GCM10025881_02430</name>
</gene>
<proteinExistence type="predicted"/>
<feature type="domain" description="DUF1972" evidence="1">
    <location>
        <begin position="15"/>
        <end position="187"/>
    </location>
</feature>
<reference evidence="3" key="1">
    <citation type="journal article" date="2019" name="Int. J. Syst. Evol. Microbiol.">
        <title>The Global Catalogue of Microorganisms (GCM) 10K type strain sequencing project: providing services to taxonomists for standard genome sequencing and annotation.</title>
        <authorList>
            <consortium name="The Broad Institute Genomics Platform"/>
            <consortium name="The Broad Institute Genome Sequencing Center for Infectious Disease"/>
            <person name="Wu L."/>
            <person name="Ma J."/>
        </authorList>
    </citation>
    <scope>NUCLEOTIDE SEQUENCE [LARGE SCALE GENOMIC DNA]</scope>
    <source>
        <strain evidence="3">NBRC 108894</strain>
    </source>
</reference>
<evidence type="ECO:0000313" key="3">
    <source>
        <dbReference type="Proteomes" id="UP001157034"/>
    </source>
</evidence>
<dbReference type="SUPFAM" id="SSF53756">
    <property type="entry name" value="UDP-Glycosyltransferase/glycogen phosphorylase"/>
    <property type="match status" value="1"/>
</dbReference>
<dbReference type="Gene3D" id="3.40.50.2000">
    <property type="entry name" value="Glycogen Phosphorylase B"/>
    <property type="match status" value="1"/>
</dbReference>
<dbReference type="Pfam" id="PF09314">
    <property type="entry name" value="DUF1972"/>
    <property type="match status" value="1"/>
</dbReference>
<evidence type="ECO:0000313" key="2">
    <source>
        <dbReference type="EMBL" id="GMA93419.1"/>
    </source>
</evidence>
<sequence>MSASPVHPSRDGRPTVRILGTHGVPAAYGGFETAAENVARHLVAHGWRVVVYCQARGRGPVVQDEWQGIELVTIPVPRDGWLGTSAFDWRSIRHAVRHRDLTLTFGYNTAVFNISQRRRGLRNVINMDGIEWSRARWGFMKQAILYVNERIACWVGDRLIADHPEIERHLERKATRSKLVTITYGADQVVTASAEPVRRRGLEPGST</sequence>
<dbReference type="Proteomes" id="UP001157034">
    <property type="component" value="Unassembled WGS sequence"/>
</dbReference>
<keyword evidence="3" id="KW-1185">Reference proteome</keyword>
<accession>A0ABQ6JZH1</accession>
<name>A0ABQ6JZH1_9MICO</name>
<comment type="caution">
    <text evidence="2">The sequence shown here is derived from an EMBL/GenBank/DDBJ whole genome shotgun (WGS) entry which is preliminary data.</text>
</comment>
<dbReference type="EMBL" id="BSVB01000001">
    <property type="protein sequence ID" value="GMA93419.1"/>
    <property type="molecule type" value="Genomic_DNA"/>
</dbReference>
<evidence type="ECO:0000259" key="1">
    <source>
        <dbReference type="Pfam" id="PF09314"/>
    </source>
</evidence>